<accession>A0A1G9C8Z9</accession>
<evidence type="ECO:0000313" key="3">
    <source>
        <dbReference type="Proteomes" id="UP000199155"/>
    </source>
</evidence>
<dbReference type="AlphaFoldDB" id="A0A1G9C8Z9"/>
<feature type="compositionally biased region" description="Acidic residues" evidence="1">
    <location>
        <begin position="1"/>
        <end position="10"/>
    </location>
</feature>
<dbReference type="EMBL" id="FNFF01000008">
    <property type="protein sequence ID" value="SDK48113.1"/>
    <property type="molecule type" value="Genomic_DNA"/>
</dbReference>
<gene>
    <name evidence="2" type="ORF">SAMN05421806_1084</name>
</gene>
<evidence type="ECO:0000256" key="1">
    <source>
        <dbReference type="SAM" id="MobiDB-lite"/>
    </source>
</evidence>
<sequence>MGGTTDDLDDSVDHQRADAQQGTGFRVGAGQVAMDTERLADLLLALGHATTRGDFAVYRRDELEEARTSGYAQGWQDAMRAAGERAQGSIKTGGADVIRIREQEQDAHHARPKP</sequence>
<evidence type="ECO:0000313" key="2">
    <source>
        <dbReference type="EMBL" id="SDK48113.1"/>
    </source>
</evidence>
<proteinExistence type="predicted"/>
<feature type="region of interest" description="Disordered" evidence="1">
    <location>
        <begin position="1"/>
        <end position="24"/>
    </location>
</feature>
<dbReference type="STRING" id="417292.SAMN05421806_1084"/>
<dbReference type="OrthoDB" id="9998275at2"/>
<dbReference type="RefSeq" id="WP_093612234.1">
    <property type="nucleotide sequence ID" value="NZ_FNFF01000008.1"/>
</dbReference>
<dbReference type="Proteomes" id="UP000199155">
    <property type="component" value="Unassembled WGS sequence"/>
</dbReference>
<organism evidence="2 3">
    <name type="scientific">Streptomyces indicus</name>
    <dbReference type="NCBI Taxonomy" id="417292"/>
    <lineage>
        <taxon>Bacteria</taxon>
        <taxon>Bacillati</taxon>
        <taxon>Actinomycetota</taxon>
        <taxon>Actinomycetes</taxon>
        <taxon>Kitasatosporales</taxon>
        <taxon>Streptomycetaceae</taxon>
        <taxon>Streptomyces</taxon>
    </lineage>
</organism>
<protein>
    <submittedName>
        <fullName evidence="2">Uncharacterized protein</fullName>
    </submittedName>
</protein>
<name>A0A1G9C8Z9_9ACTN</name>
<reference evidence="2 3" key="1">
    <citation type="submission" date="2016-10" db="EMBL/GenBank/DDBJ databases">
        <authorList>
            <person name="de Groot N.N."/>
        </authorList>
    </citation>
    <scope>NUCLEOTIDE SEQUENCE [LARGE SCALE GENOMIC DNA]</scope>
    <source>
        <strain evidence="2 3">CGMCC 4.5727</strain>
    </source>
</reference>
<keyword evidence="3" id="KW-1185">Reference proteome</keyword>